<dbReference type="OrthoDB" id="7960669at2"/>
<gene>
    <name evidence="1" type="ORF">DJ021_13865</name>
</gene>
<dbReference type="AlphaFoldDB" id="A0A328B1Y7"/>
<dbReference type="RefSeq" id="WP_111458109.1">
    <property type="nucleotide sequence ID" value="NZ_QFYP01000001.1"/>
</dbReference>
<protein>
    <submittedName>
        <fullName evidence="1">Uncharacterized protein</fullName>
    </submittedName>
</protein>
<dbReference type="EMBL" id="QFYP01000001">
    <property type="protein sequence ID" value="RAK60817.1"/>
    <property type="molecule type" value="Genomic_DNA"/>
</dbReference>
<sequence length="71" mass="7440">MPRILITCPLTATPVSTGYRSPNLDLASMSGSRAFRCGCGAVHVWDARAAWAEQGLTPAAHAPVEMQLAGT</sequence>
<organism evidence="1 2">
    <name type="scientific">Phenylobacterium hankyongense</name>
    <dbReference type="NCBI Taxonomy" id="1813876"/>
    <lineage>
        <taxon>Bacteria</taxon>
        <taxon>Pseudomonadati</taxon>
        <taxon>Pseudomonadota</taxon>
        <taxon>Alphaproteobacteria</taxon>
        <taxon>Caulobacterales</taxon>
        <taxon>Caulobacteraceae</taxon>
        <taxon>Phenylobacterium</taxon>
    </lineage>
</organism>
<comment type="caution">
    <text evidence="1">The sequence shown here is derived from an EMBL/GenBank/DDBJ whole genome shotgun (WGS) entry which is preliminary data.</text>
</comment>
<proteinExistence type="predicted"/>
<evidence type="ECO:0000313" key="1">
    <source>
        <dbReference type="EMBL" id="RAK60817.1"/>
    </source>
</evidence>
<dbReference type="Proteomes" id="UP000249842">
    <property type="component" value="Unassembled WGS sequence"/>
</dbReference>
<name>A0A328B1Y7_9CAUL</name>
<evidence type="ECO:0000313" key="2">
    <source>
        <dbReference type="Proteomes" id="UP000249842"/>
    </source>
</evidence>
<accession>A0A328B1Y7</accession>
<reference evidence="2" key="1">
    <citation type="submission" date="2018-05" db="EMBL/GenBank/DDBJ databases">
        <authorList>
            <person name="Li X."/>
        </authorList>
    </citation>
    <scope>NUCLEOTIDE SEQUENCE [LARGE SCALE GENOMIC DNA]</scope>
    <source>
        <strain evidence="2">HKS-05</strain>
    </source>
</reference>
<keyword evidence="2" id="KW-1185">Reference proteome</keyword>